<feature type="region of interest" description="Disordered" evidence="5">
    <location>
        <begin position="535"/>
        <end position="562"/>
    </location>
</feature>
<feature type="compositionally biased region" description="Acidic residues" evidence="5">
    <location>
        <begin position="379"/>
        <end position="392"/>
    </location>
</feature>
<name>A0A0N7MLS1_9SACH</name>
<dbReference type="Pfam" id="PF09368">
    <property type="entry name" value="Sas10"/>
    <property type="match status" value="1"/>
</dbReference>
<evidence type="ECO:0000256" key="5">
    <source>
        <dbReference type="SAM" id="MobiDB-lite"/>
    </source>
</evidence>
<feature type="region of interest" description="Disordered" evidence="5">
    <location>
        <begin position="356"/>
        <end position="480"/>
    </location>
</feature>
<feature type="region of interest" description="Disordered" evidence="5">
    <location>
        <begin position="1"/>
        <end position="94"/>
    </location>
</feature>
<gene>
    <name evidence="7" type="ORF">LAQU0_S08e01530g</name>
</gene>
<evidence type="ECO:0000259" key="6">
    <source>
        <dbReference type="Pfam" id="PF09368"/>
    </source>
</evidence>
<organism evidence="7 8">
    <name type="scientific">Lachancea quebecensis</name>
    <dbReference type="NCBI Taxonomy" id="1654605"/>
    <lineage>
        <taxon>Eukaryota</taxon>
        <taxon>Fungi</taxon>
        <taxon>Dikarya</taxon>
        <taxon>Ascomycota</taxon>
        <taxon>Saccharomycotina</taxon>
        <taxon>Saccharomycetes</taxon>
        <taxon>Saccharomycetales</taxon>
        <taxon>Saccharomycetaceae</taxon>
        <taxon>Lachancea</taxon>
    </lineage>
</organism>
<dbReference type="Proteomes" id="UP000236544">
    <property type="component" value="Unassembled WGS sequence"/>
</dbReference>
<dbReference type="PANTHER" id="PTHR13237:SF8">
    <property type="entry name" value="SOMETHING ABOUT SILENCING PROTEIN 10"/>
    <property type="match status" value="1"/>
</dbReference>
<dbReference type="AlphaFoldDB" id="A0A0N7MLS1"/>
<feature type="compositionally biased region" description="Acidic residues" evidence="5">
    <location>
        <begin position="46"/>
        <end position="85"/>
    </location>
</feature>
<sequence length="597" mass="67536">MARRKNVRQAAKGGHEDSYGLNEVDDFAQKREKVMLDKAGMSEYPESGDSDGLMSDENEEGVMNVDDESSEDDQDEGSQEEDEPLDGEKAYRQVFGRKLDLGDAREAENEGATMLDNESAWGSTKNEYYGADDLDDEEAAKEIEREALRQQKKHLEDLDMNDYLDEEVEEDWAKSAKDFSLGQFQEATNQPQTQVRARDILKMSAEGKEKLLKVWCPEFFPLSKELALLAPQLDELKAQQQSSESISIKITALSSYLGAISSYFTILLHEIQTNDDFKSMKEHPIMENILLCKELWRQAQEIPEEAPVEEEQDSEEIASDVENMEDDLLEDEIAHESDAQSADAADSDQELEYHSDDLDIDINKPRVNSGASNKLPTAEVDDYVESEVADVDAQEKRARKKTLRFYTSKIDQQATKKGDKFKGDDDIPYKERLYERQQRLLEEARKRGQSGPDGTELNAQDYDSEDEKVAKTVNTGSSNDYYNVIQQSGLNKKEARKQAHKDAVLANREGKLAELAGEAGENGKRAIGYQIMKNKGLTPRRKKENQNSRVKKRKKYDQAKKKLKSVRAVYSGGLSGVYEGEKTGIKKNLTKSVKFKS</sequence>
<evidence type="ECO:0000256" key="4">
    <source>
        <dbReference type="SAM" id="Coils"/>
    </source>
</evidence>
<feature type="compositionally biased region" description="Basic residues" evidence="5">
    <location>
        <begin position="538"/>
        <end position="562"/>
    </location>
</feature>
<feature type="coiled-coil region" evidence="4">
    <location>
        <begin position="131"/>
        <end position="158"/>
    </location>
</feature>
<keyword evidence="4" id="KW-0175">Coiled coil</keyword>
<feature type="compositionally biased region" description="Basic and acidic residues" evidence="5">
    <location>
        <begin position="27"/>
        <end position="36"/>
    </location>
</feature>
<feature type="compositionally biased region" description="Basic and acidic residues" evidence="5">
    <location>
        <begin position="414"/>
        <end position="446"/>
    </location>
</feature>
<protein>
    <submittedName>
        <fullName evidence="7">LAQU0S08e01530g1_1</fullName>
    </submittedName>
</protein>
<comment type="similarity">
    <text evidence="2">Belongs to the SAS10 family.</text>
</comment>
<dbReference type="EMBL" id="LN890539">
    <property type="protein sequence ID" value="CUS23073.1"/>
    <property type="molecule type" value="Genomic_DNA"/>
</dbReference>
<dbReference type="GO" id="GO:0000462">
    <property type="term" value="P:maturation of SSU-rRNA from tricistronic rRNA transcript (SSU-rRNA, 5.8S rRNA, LSU-rRNA)"/>
    <property type="evidence" value="ECO:0007669"/>
    <property type="project" value="TreeGrafter"/>
</dbReference>
<feature type="domain" description="Sas10 C-terminal" evidence="6">
    <location>
        <begin position="521"/>
        <end position="595"/>
    </location>
</feature>
<keyword evidence="8" id="KW-1185">Reference proteome</keyword>
<dbReference type="GO" id="GO:0032040">
    <property type="term" value="C:small-subunit processome"/>
    <property type="evidence" value="ECO:0007669"/>
    <property type="project" value="TreeGrafter"/>
</dbReference>
<dbReference type="InterPro" id="IPR018972">
    <property type="entry name" value="Sas10_C_dom"/>
</dbReference>
<dbReference type="OrthoDB" id="1924577at2759"/>
<proteinExistence type="inferred from homology"/>
<evidence type="ECO:0000256" key="3">
    <source>
        <dbReference type="ARBA" id="ARBA00023242"/>
    </source>
</evidence>
<evidence type="ECO:0000313" key="7">
    <source>
        <dbReference type="EMBL" id="CUS23073.1"/>
    </source>
</evidence>
<evidence type="ECO:0000313" key="8">
    <source>
        <dbReference type="Proteomes" id="UP000236544"/>
    </source>
</evidence>
<reference evidence="8" key="1">
    <citation type="submission" date="2015-10" db="EMBL/GenBank/DDBJ databases">
        <authorList>
            <person name="Devillers H."/>
        </authorList>
    </citation>
    <scope>NUCLEOTIDE SEQUENCE [LARGE SCALE GENOMIC DNA]</scope>
</reference>
<keyword evidence="3" id="KW-0539">Nucleus</keyword>
<dbReference type="PANTHER" id="PTHR13237">
    <property type="entry name" value="SOMETHING ABOUT SILENCING PROTEIN 10-RELATED"/>
    <property type="match status" value="1"/>
</dbReference>
<comment type="subcellular location">
    <subcellularLocation>
        <location evidence="1">Nucleus</location>
    </subcellularLocation>
</comment>
<accession>A0A0N7MLS1</accession>
<evidence type="ECO:0000256" key="2">
    <source>
        <dbReference type="ARBA" id="ARBA00010979"/>
    </source>
</evidence>
<evidence type="ECO:0000256" key="1">
    <source>
        <dbReference type="ARBA" id="ARBA00004123"/>
    </source>
</evidence>